<dbReference type="RefSeq" id="YP_010845275.1">
    <property type="nucleotide sequence ID" value="NC_079187.1"/>
</dbReference>
<dbReference type="Gene3D" id="3.30.2400.30">
    <property type="match status" value="1"/>
</dbReference>
<dbReference type="Proteomes" id="UP000693898">
    <property type="component" value="Segment"/>
</dbReference>
<evidence type="ECO:0000313" key="1">
    <source>
        <dbReference type="EMBL" id="QWY14090.1"/>
    </source>
</evidence>
<accession>A0A8F3C999</accession>
<dbReference type="GeneID" id="80832427"/>
<name>A0A8F3C999_9CAUD</name>
<dbReference type="KEGG" id="vg:80832427"/>
<protein>
    <submittedName>
        <fullName evidence="1">Major capsid protein</fullName>
    </submittedName>
</protein>
<proteinExistence type="predicted"/>
<keyword evidence="2" id="KW-1185">Reference proteome</keyword>
<reference evidence="1" key="1">
    <citation type="submission" date="2021-06" db="EMBL/GenBank/DDBJ databases">
        <authorList>
            <person name="Le T.D."/>
        </authorList>
    </citation>
    <scope>NUCLEOTIDE SEQUENCE</scope>
</reference>
<dbReference type="Pfam" id="PF09950">
    <property type="entry name" value="Major_capside"/>
    <property type="match status" value="1"/>
</dbReference>
<organism evidence="1 2">
    <name type="scientific">Aeromonas phage pAh6.2TG</name>
    <dbReference type="NCBI Taxonomy" id="2849625"/>
    <lineage>
        <taxon>Viruses</taxon>
        <taxon>Duplodnaviria</taxon>
        <taxon>Heunggongvirae</taxon>
        <taxon>Uroviricota</taxon>
        <taxon>Caudoviricetes</taxon>
        <taxon>Chaseviridae</taxon>
        <taxon>Nefertitivirinae</taxon>
        <taxon>Phayathaivirus</taxon>
        <taxon>Phayathaivirus pAh62TG</taxon>
    </lineage>
</organism>
<dbReference type="InterPro" id="IPR020049">
    <property type="entry name" value="Major_capsid-like"/>
</dbReference>
<dbReference type="PIRSF" id="PIRSF029202">
    <property type="entry name" value="UCP029202"/>
    <property type="match status" value="1"/>
</dbReference>
<sequence>MSRTVKFFDAAQGKEVEVVLRADIARLIDQDVRLTDSDGVFFQRQLEAIESQTYDVLYPDLEARSCFKTNTFGGAGARILTYRSFDRVGKAQVINARATDLPKSDISGKEYSITVKSVGVAYDFDIDEIAAAQMAGMPLEARKTMAARRGYEEYINSVVWRGDEEAGLGGLFTNEEIQRTAVAAGTDGKTGWADKTPDEVIADLTSACGQMYALTKKIHSPKEIWMDTLSWNYIFSTPRSPMSDTTIGEYFCQNNQFGITKADIKPLNELAEGIPMGVGEGAKCFIVLNQTTPEGMETVRIRETLPLQFLPVQLHGLVYEVPGRGRFAGLEVTYPRAIDIWYGI</sequence>
<dbReference type="EMBL" id="MZ336020">
    <property type="protein sequence ID" value="QWY14090.1"/>
    <property type="molecule type" value="Genomic_DNA"/>
</dbReference>
<evidence type="ECO:0000313" key="2">
    <source>
        <dbReference type="Proteomes" id="UP000693898"/>
    </source>
</evidence>